<reference evidence="4 5" key="1">
    <citation type="submission" date="2018-08" db="EMBL/GenBank/DDBJ databases">
        <title>Chitinophaga sp. K20C18050901, a novel bacterium isolated from forest soil.</title>
        <authorList>
            <person name="Wang C."/>
        </authorList>
    </citation>
    <scope>NUCLEOTIDE SEQUENCE [LARGE SCALE GENOMIC DNA]</scope>
    <source>
        <strain evidence="4 5">K20C18050901</strain>
    </source>
</reference>
<comment type="caution">
    <text evidence="4">The sequence shown here is derived from an EMBL/GenBank/DDBJ whole genome shotgun (WGS) entry which is preliminary data.</text>
</comment>
<accession>A0A3E1NVP3</accession>
<dbReference type="Pfam" id="PF00884">
    <property type="entry name" value="Sulfatase"/>
    <property type="match status" value="1"/>
</dbReference>
<evidence type="ECO:0000313" key="4">
    <source>
        <dbReference type="EMBL" id="RFM31924.1"/>
    </source>
</evidence>
<comment type="similarity">
    <text evidence="1">Belongs to the sulfatase family.</text>
</comment>
<dbReference type="Gene3D" id="3.30.1120.10">
    <property type="match status" value="1"/>
</dbReference>
<dbReference type="Proteomes" id="UP000261174">
    <property type="component" value="Unassembled WGS sequence"/>
</dbReference>
<dbReference type="CDD" id="cd16145">
    <property type="entry name" value="ARS_like"/>
    <property type="match status" value="1"/>
</dbReference>
<evidence type="ECO:0000313" key="5">
    <source>
        <dbReference type="Proteomes" id="UP000261174"/>
    </source>
</evidence>
<evidence type="ECO:0000256" key="1">
    <source>
        <dbReference type="ARBA" id="ARBA00008779"/>
    </source>
</evidence>
<name>A0A3E1NVP3_9BACT</name>
<keyword evidence="2" id="KW-0378">Hydrolase</keyword>
<dbReference type="OrthoDB" id="9764377at2"/>
<dbReference type="GO" id="GO:0004065">
    <property type="term" value="F:arylsulfatase activity"/>
    <property type="evidence" value="ECO:0007669"/>
    <property type="project" value="TreeGrafter"/>
</dbReference>
<dbReference type="InterPro" id="IPR017850">
    <property type="entry name" value="Alkaline_phosphatase_core_sf"/>
</dbReference>
<dbReference type="InterPro" id="IPR000917">
    <property type="entry name" value="Sulfatase_N"/>
</dbReference>
<dbReference type="Gene3D" id="3.40.720.10">
    <property type="entry name" value="Alkaline Phosphatase, subunit A"/>
    <property type="match status" value="1"/>
</dbReference>
<dbReference type="PANTHER" id="PTHR42693">
    <property type="entry name" value="ARYLSULFATASE FAMILY MEMBER"/>
    <property type="match status" value="1"/>
</dbReference>
<protein>
    <submittedName>
        <fullName evidence="4">Sulfatase</fullName>
    </submittedName>
</protein>
<evidence type="ECO:0000259" key="3">
    <source>
        <dbReference type="Pfam" id="PF00884"/>
    </source>
</evidence>
<organism evidence="4 5">
    <name type="scientific">Chitinophaga silvisoli</name>
    <dbReference type="NCBI Taxonomy" id="2291814"/>
    <lineage>
        <taxon>Bacteria</taxon>
        <taxon>Pseudomonadati</taxon>
        <taxon>Bacteroidota</taxon>
        <taxon>Chitinophagia</taxon>
        <taxon>Chitinophagales</taxon>
        <taxon>Chitinophagaceae</taxon>
        <taxon>Chitinophaga</taxon>
    </lineage>
</organism>
<dbReference type="PANTHER" id="PTHR42693:SF53">
    <property type="entry name" value="ENDO-4-O-SULFATASE"/>
    <property type="match status" value="1"/>
</dbReference>
<evidence type="ECO:0000256" key="2">
    <source>
        <dbReference type="ARBA" id="ARBA00022801"/>
    </source>
</evidence>
<keyword evidence="5" id="KW-1185">Reference proteome</keyword>
<dbReference type="SUPFAM" id="SSF53649">
    <property type="entry name" value="Alkaline phosphatase-like"/>
    <property type="match status" value="1"/>
</dbReference>
<sequence>MAQQKKHSDRPNIIFILADDLGYGNLTSFNPRSPIPTPNIDRLGTEGIRFTRFYSGNTVCAPSRAALLTGKNMGHAYIRGNTRLPLRPQDSTMAQVLQQNGYATGMFGKWGLGEMGTTGSPEIKGFDEFYGYLNQGHAHDYYTNYLYQVKAGKISKIPHDTSVYTHDEIMEHAYSFINENKDKPFFLYLSITIPHAELVPPQKDLQAWLNPDGSSKLAPETPYAQNGGTYRSQQYPHAAFAAMVSKLDQNVGQIQALIKQLGLDDNTYIFFTSDNGPHKEGGADPAYFDSNGPLKGLKRDLYEGGIRVPLLVRAPGHIPAGKVSDEEWAFWDILPTFSALTKSRSLSGIDGLNYAAALEGKKPAKTHDYLYWQFNEGYIQEAVLQGDWKLIRFKYKGKPERFELYNIVDDIGETKDLAAENPAKVKALKAIMAKAKTPAENKEFDWSDTEK</sequence>
<dbReference type="AlphaFoldDB" id="A0A3E1NVP3"/>
<feature type="domain" description="Sulfatase N-terminal" evidence="3">
    <location>
        <begin position="11"/>
        <end position="341"/>
    </location>
</feature>
<dbReference type="EMBL" id="QTJV01000012">
    <property type="protein sequence ID" value="RFM31924.1"/>
    <property type="molecule type" value="Genomic_DNA"/>
</dbReference>
<proteinExistence type="inferred from homology"/>
<gene>
    <name evidence="4" type="ORF">DXN04_27390</name>
</gene>
<dbReference type="InterPro" id="IPR050738">
    <property type="entry name" value="Sulfatase"/>
</dbReference>